<dbReference type="PROSITE" id="PS00018">
    <property type="entry name" value="EF_HAND_1"/>
    <property type="match status" value="1"/>
</dbReference>
<reference evidence="3" key="1">
    <citation type="submission" date="2018-05" db="EMBL/GenBank/DDBJ databases">
        <authorList>
            <person name="Lanie J.A."/>
            <person name="Ng W.-L."/>
            <person name="Kazmierczak K.M."/>
            <person name="Andrzejewski T.M."/>
            <person name="Davidsen T.M."/>
            <person name="Wayne K.J."/>
            <person name="Tettelin H."/>
            <person name="Glass J.I."/>
            <person name="Rusch D."/>
            <person name="Podicherti R."/>
            <person name="Tsui H.-C.T."/>
            <person name="Winkler M.E."/>
        </authorList>
    </citation>
    <scope>NUCLEOTIDE SEQUENCE</scope>
</reference>
<evidence type="ECO:0000256" key="1">
    <source>
        <dbReference type="SAM" id="MobiDB-lite"/>
    </source>
</evidence>
<organism evidence="3">
    <name type="scientific">marine metagenome</name>
    <dbReference type="NCBI Taxonomy" id="408172"/>
    <lineage>
        <taxon>unclassified sequences</taxon>
        <taxon>metagenomes</taxon>
        <taxon>ecological metagenomes</taxon>
    </lineage>
</organism>
<dbReference type="GO" id="GO:0005509">
    <property type="term" value="F:calcium ion binding"/>
    <property type="evidence" value="ECO:0007669"/>
    <property type="project" value="InterPro"/>
</dbReference>
<feature type="region of interest" description="Disordered" evidence="1">
    <location>
        <begin position="30"/>
        <end position="59"/>
    </location>
</feature>
<feature type="non-terminal residue" evidence="3">
    <location>
        <position position="133"/>
    </location>
</feature>
<feature type="domain" description="EF-hand" evidence="2">
    <location>
        <begin position="61"/>
        <end position="96"/>
    </location>
</feature>
<dbReference type="InterPro" id="IPR002048">
    <property type="entry name" value="EF_hand_dom"/>
</dbReference>
<protein>
    <recommendedName>
        <fullName evidence="2">EF-hand domain-containing protein</fullName>
    </recommendedName>
</protein>
<sequence length="133" mass="14355">MVRKLIIACAVMGLSLGVVQAQDDMMGDEPPMHPEVILGPPEGFEPPEDMPPPPMDDPEAAKEMMLETFFNFMDADGSGAIDRDEFHEWVIDFHMPPPPDDMGDDGMGPPPDDMGDDGMGPPPDDMGDDGMGP</sequence>
<gene>
    <name evidence="3" type="ORF">METZ01_LOCUS201512</name>
</gene>
<name>A0A382ED76_9ZZZZ</name>
<dbReference type="InterPro" id="IPR018247">
    <property type="entry name" value="EF_Hand_1_Ca_BS"/>
</dbReference>
<feature type="region of interest" description="Disordered" evidence="1">
    <location>
        <begin position="92"/>
        <end position="133"/>
    </location>
</feature>
<dbReference type="Pfam" id="PF13202">
    <property type="entry name" value="EF-hand_5"/>
    <property type="match status" value="1"/>
</dbReference>
<dbReference type="PROSITE" id="PS50222">
    <property type="entry name" value="EF_HAND_2"/>
    <property type="match status" value="1"/>
</dbReference>
<dbReference type="EMBL" id="UINC01043927">
    <property type="protein sequence ID" value="SVB48658.1"/>
    <property type="molecule type" value="Genomic_DNA"/>
</dbReference>
<evidence type="ECO:0000313" key="3">
    <source>
        <dbReference type="EMBL" id="SVB48658.1"/>
    </source>
</evidence>
<dbReference type="AlphaFoldDB" id="A0A382ED76"/>
<proteinExistence type="predicted"/>
<dbReference type="SUPFAM" id="SSF47473">
    <property type="entry name" value="EF-hand"/>
    <property type="match status" value="1"/>
</dbReference>
<dbReference type="InterPro" id="IPR011992">
    <property type="entry name" value="EF-hand-dom_pair"/>
</dbReference>
<accession>A0A382ED76</accession>
<dbReference type="Gene3D" id="1.10.238.10">
    <property type="entry name" value="EF-hand"/>
    <property type="match status" value="1"/>
</dbReference>
<evidence type="ECO:0000259" key="2">
    <source>
        <dbReference type="PROSITE" id="PS50222"/>
    </source>
</evidence>